<evidence type="ECO:0000256" key="2">
    <source>
        <dbReference type="ARBA" id="ARBA00004496"/>
    </source>
</evidence>
<dbReference type="EMBL" id="JANBQB010000035">
    <property type="protein sequence ID" value="KAJ1983947.1"/>
    <property type="molecule type" value="Genomic_DNA"/>
</dbReference>
<comment type="caution">
    <text evidence="14">The sequence shown here is derived from an EMBL/GenBank/DDBJ whole genome shotgun (WGS) entry which is preliminary data.</text>
</comment>
<dbReference type="Proteomes" id="UP001151582">
    <property type="component" value="Unassembled WGS sequence"/>
</dbReference>
<keyword evidence="5" id="KW-0313">Glucose metabolism</keyword>
<comment type="subcellular location">
    <subcellularLocation>
        <location evidence="2">Cytoplasm</location>
    </subcellularLocation>
</comment>
<keyword evidence="9" id="KW-0413">Isomerase</keyword>
<dbReference type="InterPro" id="IPR005846">
    <property type="entry name" value="A-D-PHexomutase_a/b/a-III"/>
</dbReference>
<keyword evidence="15" id="KW-1185">Reference proteome</keyword>
<dbReference type="SUPFAM" id="SSF53738">
    <property type="entry name" value="Phosphoglucomutase, first 3 domains"/>
    <property type="match status" value="3"/>
</dbReference>
<dbReference type="PRINTS" id="PR00509">
    <property type="entry name" value="PGMPMM"/>
</dbReference>
<dbReference type="GO" id="GO:0005634">
    <property type="term" value="C:nucleus"/>
    <property type="evidence" value="ECO:0007669"/>
    <property type="project" value="TreeGrafter"/>
</dbReference>
<evidence type="ECO:0000256" key="3">
    <source>
        <dbReference type="ARBA" id="ARBA00010231"/>
    </source>
</evidence>
<keyword evidence="10" id="KW-0119">Carbohydrate metabolism</keyword>
<dbReference type="Pfam" id="PF02878">
    <property type="entry name" value="PGM_PMM_I"/>
    <property type="match status" value="1"/>
</dbReference>
<proteinExistence type="inferred from homology"/>
<dbReference type="Pfam" id="PF02880">
    <property type="entry name" value="PGM_PMM_III"/>
    <property type="match status" value="1"/>
</dbReference>
<reference evidence="14" key="1">
    <citation type="submission" date="2022-07" db="EMBL/GenBank/DDBJ databases">
        <title>Phylogenomic reconstructions and comparative analyses of Kickxellomycotina fungi.</title>
        <authorList>
            <person name="Reynolds N.K."/>
            <person name="Stajich J.E."/>
            <person name="Barry K."/>
            <person name="Grigoriev I.V."/>
            <person name="Crous P."/>
            <person name="Smith M.E."/>
        </authorList>
    </citation>
    <scope>NUCLEOTIDE SEQUENCE</scope>
    <source>
        <strain evidence="14">RSA 567</strain>
    </source>
</reference>
<dbReference type="InterPro" id="IPR005844">
    <property type="entry name" value="A-D-PHexomutase_a/b/a-I"/>
</dbReference>
<dbReference type="SUPFAM" id="SSF55957">
    <property type="entry name" value="Phosphoglucomutase, C-terminal domain"/>
    <property type="match status" value="1"/>
</dbReference>
<evidence type="ECO:0000259" key="11">
    <source>
        <dbReference type="Pfam" id="PF02878"/>
    </source>
</evidence>
<dbReference type="InterPro" id="IPR016066">
    <property type="entry name" value="A-D-PHexomutase_CS"/>
</dbReference>
<feature type="domain" description="Alpha-D-phosphohexomutase alpha/beta/alpha" evidence="13">
    <location>
        <begin position="331"/>
        <end position="455"/>
    </location>
</feature>
<dbReference type="GO" id="GO:0006166">
    <property type="term" value="P:purine ribonucleoside salvage"/>
    <property type="evidence" value="ECO:0007669"/>
    <property type="project" value="TreeGrafter"/>
</dbReference>
<name>A0A9W8B4F9_9FUNG</name>
<evidence type="ECO:0000256" key="7">
    <source>
        <dbReference type="ARBA" id="ARBA00022723"/>
    </source>
</evidence>
<evidence type="ECO:0008006" key="16">
    <source>
        <dbReference type="Google" id="ProtNLM"/>
    </source>
</evidence>
<dbReference type="OrthoDB" id="8300170at2759"/>
<dbReference type="GO" id="GO:0000287">
    <property type="term" value="F:magnesium ion binding"/>
    <property type="evidence" value="ECO:0007669"/>
    <property type="project" value="InterPro"/>
</dbReference>
<keyword evidence="7" id="KW-0479">Metal-binding</keyword>
<evidence type="ECO:0000256" key="8">
    <source>
        <dbReference type="ARBA" id="ARBA00022842"/>
    </source>
</evidence>
<dbReference type="InterPro" id="IPR036900">
    <property type="entry name" value="A-D-PHexomutase_C_sf"/>
</dbReference>
<comment type="cofactor">
    <cofactor evidence="1">
        <name>Mg(2+)</name>
        <dbReference type="ChEBI" id="CHEBI:18420"/>
    </cofactor>
</comment>
<evidence type="ECO:0000313" key="14">
    <source>
        <dbReference type="EMBL" id="KAJ1983947.1"/>
    </source>
</evidence>
<feature type="domain" description="Alpha-D-phosphohexomutase alpha/beta/alpha" evidence="12">
    <location>
        <begin position="217"/>
        <end position="320"/>
    </location>
</feature>
<feature type="domain" description="Alpha-D-phosphohexomutase alpha/beta/alpha" evidence="11">
    <location>
        <begin position="51"/>
        <end position="189"/>
    </location>
</feature>
<organism evidence="14 15">
    <name type="scientific">Dimargaris verticillata</name>
    <dbReference type="NCBI Taxonomy" id="2761393"/>
    <lineage>
        <taxon>Eukaryota</taxon>
        <taxon>Fungi</taxon>
        <taxon>Fungi incertae sedis</taxon>
        <taxon>Zoopagomycota</taxon>
        <taxon>Kickxellomycotina</taxon>
        <taxon>Dimargaritomycetes</taxon>
        <taxon>Dimargaritales</taxon>
        <taxon>Dimargaritaceae</taxon>
        <taxon>Dimargaris</taxon>
    </lineage>
</organism>
<dbReference type="PANTHER" id="PTHR45745">
    <property type="entry name" value="PHOSPHOMANNOMUTASE 45A"/>
    <property type="match status" value="1"/>
</dbReference>
<dbReference type="PANTHER" id="PTHR45745:SF1">
    <property type="entry name" value="PHOSPHOGLUCOMUTASE 2B-RELATED"/>
    <property type="match status" value="1"/>
</dbReference>
<evidence type="ECO:0000256" key="6">
    <source>
        <dbReference type="ARBA" id="ARBA00022553"/>
    </source>
</evidence>
<evidence type="ECO:0000256" key="5">
    <source>
        <dbReference type="ARBA" id="ARBA00022526"/>
    </source>
</evidence>
<evidence type="ECO:0000313" key="15">
    <source>
        <dbReference type="Proteomes" id="UP001151582"/>
    </source>
</evidence>
<evidence type="ECO:0000259" key="12">
    <source>
        <dbReference type="Pfam" id="PF02879"/>
    </source>
</evidence>
<comment type="similarity">
    <text evidence="3">Belongs to the phosphohexose mutase family.</text>
</comment>
<dbReference type="GO" id="GO:0006006">
    <property type="term" value="P:glucose metabolic process"/>
    <property type="evidence" value="ECO:0007669"/>
    <property type="project" value="UniProtKB-KW"/>
</dbReference>
<evidence type="ECO:0000256" key="1">
    <source>
        <dbReference type="ARBA" id="ARBA00001946"/>
    </source>
</evidence>
<evidence type="ECO:0000256" key="9">
    <source>
        <dbReference type="ARBA" id="ARBA00023235"/>
    </source>
</evidence>
<dbReference type="Gene3D" id="3.40.120.10">
    <property type="entry name" value="Alpha-D-Glucose-1,6-Bisphosphate, subunit A, domain 3"/>
    <property type="match status" value="3"/>
</dbReference>
<keyword evidence="6" id="KW-0597">Phosphoprotein</keyword>
<dbReference type="Pfam" id="PF02879">
    <property type="entry name" value="PGM_PMM_II"/>
    <property type="match status" value="1"/>
</dbReference>
<dbReference type="CDD" id="cd05799">
    <property type="entry name" value="PGM2"/>
    <property type="match status" value="1"/>
</dbReference>
<gene>
    <name evidence="14" type="ORF">H4R34_000959</name>
</gene>
<dbReference type="InterPro" id="IPR005845">
    <property type="entry name" value="A-D-PHexomutase_a/b/a-II"/>
</dbReference>
<dbReference type="PROSITE" id="PS00710">
    <property type="entry name" value="PGM_PMM"/>
    <property type="match status" value="1"/>
</dbReference>
<sequence>MTTTDAQPSLQELVTRWLALDTNPATRQDIERLHRDGRTEELEARLRNPIQFGTAGLRARMEAGFSRMNNLTVTQASQGLCQYVLDQIPNARGRGVVVGYDHRHHSQAFAECTATAFIANGFKVWLLAGLVHTPLVPFAVRHHHAACGVMITASHNPKDDNGYKVYWENACQIIPPHDRGIAACIAQNQTPWAAPKPLAALQANPLCQSVATTVAEAYYAQLATLAAPSAPPNASSLRCVYTPMHGVGHPFAERAFRAFKLPPFTIVASQVQPDPDFPTVRFPNPEEPGALDQAMATADRVQAPVVFANDPDADRFAVAERQSDGHWVVFTGDQIGLMLAHYLVARARQSHRSEQLAVLSSAVSSRMLEALARHEGVHYEETLTGFKWLGNRALALTEQGYTAIFGYEEALGYMVPQLVPDKDGICVLALFAELATDLYSRNQQIYTFMDTLYERYGYFMSSNGYVLCPDPTKLQQAFAGIRYGTKSIPDSHRYVVTAQHNTHLRYPRTFGSANITFIRDLTAGYEGAMTDQASQSDPADTIPKLPVSVSSEMITFWFDNQCILTLRGSGTEPKLKYYLEGSGRDRKQVTEALKRMEAQIRIDLAKLLGMA</sequence>
<dbReference type="InterPro" id="IPR016055">
    <property type="entry name" value="A-D-PHexomutase_a/b/a-I/II/III"/>
</dbReference>
<dbReference type="FunFam" id="3.40.120.10:FF:000035">
    <property type="entry name" value="Pgm3p"/>
    <property type="match status" value="1"/>
</dbReference>
<dbReference type="AlphaFoldDB" id="A0A9W8B4F9"/>
<dbReference type="GO" id="GO:0008973">
    <property type="term" value="F:phosphopentomutase activity"/>
    <property type="evidence" value="ECO:0007669"/>
    <property type="project" value="TreeGrafter"/>
</dbReference>
<protein>
    <recommendedName>
        <fullName evidence="16">Phosphoglucomutase</fullName>
    </recommendedName>
</protein>
<keyword evidence="8" id="KW-0460">Magnesium</keyword>
<accession>A0A9W8B4F9</accession>
<dbReference type="InterPro" id="IPR005841">
    <property type="entry name" value="Alpha-D-phosphohexomutase_SF"/>
</dbReference>
<dbReference type="GO" id="GO:0005737">
    <property type="term" value="C:cytoplasm"/>
    <property type="evidence" value="ECO:0007669"/>
    <property type="project" value="UniProtKB-SubCell"/>
</dbReference>
<evidence type="ECO:0000259" key="13">
    <source>
        <dbReference type="Pfam" id="PF02880"/>
    </source>
</evidence>
<evidence type="ECO:0000256" key="4">
    <source>
        <dbReference type="ARBA" id="ARBA00022490"/>
    </source>
</evidence>
<keyword evidence="4" id="KW-0963">Cytoplasm</keyword>
<evidence type="ECO:0000256" key="10">
    <source>
        <dbReference type="ARBA" id="ARBA00023277"/>
    </source>
</evidence>